<evidence type="ECO:0000256" key="1">
    <source>
        <dbReference type="SAM" id="MobiDB-lite"/>
    </source>
</evidence>
<feature type="region of interest" description="Disordered" evidence="1">
    <location>
        <begin position="459"/>
        <end position="495"/>
    </location>
</feature>
<evidence type="ECO:0000313" key="4">
    <source>
        <dbReference type="Proteomes" id="UP000662957"/>
    </source>
</evidence>
<evidence type="ECO:0000313" key="3">
    <source>
        <dbReference type="EMBL" id="QSF54375.1"/>
    </source>
</evidence>
<dbReference type="CDD" id="cd01127">
    <property type="entry name" value="TrwB_TraG_TraD_VirD4"/>
    <property type="match status" value="1"/>
</dbReference>
<dbReference type="InterPro" id="IPR033186">
    <property type="entry name" value="HerA_C"/>
</dbReference>
<keyword evidence="4" id="KW-1185">Reference proteome</keyword>
<dbReference type="PANTHER" id="PTHR30121:SF6">
    <property type="entry name" value="SLR6007 PROTEIN"/>
    <property type="match status" value="1"/>
</dbReference>
<organism evidence="3 4">
    <name type="scientific">Brevundimonas fontaquae</name>
    <dbReference type="NCBI Taxonomy" id="2813778"/>
    <lineage>
        <taxon>Bacteria</taxon>
        <taxon>Pseudomonadati</taxon>
        <taxon>Pseudomonadota</taxon>
        <taxon>Alphaproteobacteria</taxon>
        <taxon>Caulobacterales</taxon>
        <taxon>Caulobacteraceae</taxon>
        <taxon>Brevundimonas</taxon>
    </lineage>
</organism>
<accession>A0ABX7LRJ5</accession>
<dbReference type="PANTHER" id="PTHR30121">
    <property type="entry name" value="UNCHARACTERIZED PROTEIN YJGR-RELATED"/>
    <property type="match status" value="1"/>
</dbReference>
<dbReference type="Gene3D" id="3.40.50.300">
    <property type="entry name" value="P-loop containing nucleotide triphosphate hydrolases"/>
    <property type="match status" value="2"/>
</dbReference>
<dbReference type="InterPro" id="IPR051162">
    <property type="entry name" value="T4SS_component"/>
</dbReference>
<dbReference type="EMBL" id="CP070968">
    <property type="protein sequence ID" value="QSF54375.1"/>
    <property type="molecule type" value="Genomic_DNA"/>
</dbReference>
<feature type="domain" description="Helicase HerA-like C-terminal" evidence="2">
    <location>
        <begin position="11"/>
        <end position="519"/>
    </location>
</feature>
<dbReference type="Proteomes" id="UP000662957">
    <property type="component" value="Chromosome"/>
</dbReference>
<dbReference type="Pfam" id="PF05872">
    <property type="entry name" value="HerA_C"/>
    <property type="match status" value="1"/>
</dbReference>
<gene>
    <name evidence="3" type="ORF">JX001_00620</name>
</gene>
<evidence type="ECO:0000259" key="2">
    <source>
        <dbReference type="Pfam" id="PF05872"/>
    </source>
</evidence>
<protein>
    <submittedName>
        <fullName evidence="3">DUF853 family protein</fullName>
    </submittedName>
</protein>
<sequence>MPDALPGLFLGQSDAAQPENLLFNRANRHGVVAGATGTGKTVTLQIMAQGFSDAGVPVFCADVKGDLSGISQVGAPNEKLIARAAEMGLTLTPRAAPTVFWDLYGQKGHPIRTTVSEIGPVLMARMLNLNDVQEGVLTVVFHVADKEGLLLLDLDDLRSLLVYVGENAERIGREVGNVAPASIAAIQRALLQVEQQGGDAFFGEPALKLEDMIRVGLDGRGQVNVLDSTRLMNSPRLYAAFLLWLLSELFEQLPEVGDPEKPRLVFFFDEAHLLFNDAPRALLEKVEQVVRLIRSKGVGVYFVTQNPADIPDSVLAQLGNRIQHALRAYTPSEQKGLKAASQSFRANAAFDTAEAIQGLGVGEALVSVLDEKGAPTIVARTKIRPPASRLGPATDTERAAVMAASPVRGLYEQVLNRKSAAEILANRHSAADQAEVQAKAQAEADKAAAIQAKADQKAAEARAKAQAQAEARASREAAKPARRSTRETPVEALTKSVLRTAGSTLTRELMRGLLGGLKRR</sequence>
<proteinExistence type="predicted"/>
<reference evidence="3 4" key="1">
    <citation type="submission" date="2021-02" db="EMBL/GenBank/DDBJ databases">
        <title>Brevundimonas sp. CS1 genome sequence.</title>
        <authorList>
            <person name="Lee K."/>
            <person name="Choi Y.-J."/>
            <person name="Son H.-R."/>
        </authorList>
    </citation>
    <scope>NUCLEOTIDE SEQUENCE [LARGE SCALE GENOMIC DNA]</scope>
    <source>
        <strain evidence="3 4">CS1</strain>
    </source>
</reference>
<name>A0ABX7LRJ5_9CAUL</name>
<dbReference type="InterPro" id="IPR027417">
    <property type="entry name" value="P-loop_NTPase"/>
</dbReference>
<feature type="compositionally biased region" description="Basic and acidic residues" evidence="1">
    <location>
        <begin position="472"/>
        <end position="489"/>
    </location>
</feature>
<dbReference type="SUPFAM" id="SSF52540">
    <property type="entry name" value="P-loop containing nucleoside triphosphate hydrolases"/>
    <property type="match status" value="1"/>
</dbReference>
<dbReference type="RefSeq" id="WP_205681886.1">
    <property type="nucleotide sequence ID" value="NZ_CP070968.1"/>
</dbReference>